<dbReference type="InterPro" id="IPR021958">
    <property type="entry name" value="DUF3575"/>
</dbReference>
<evidence type="ECO:0008006" key="4">
    <source>
        <dbReference type="Google" id="ProtNLM"/>
    </source>
</evidence>
<dbReference type="Proteomes" id="UP001269081">
    <property type="component" value="Unassembled WGS sequence"/>
</dbReference>
<dbReference type="RefSeq" id="WP_310282863.1">
    <property type="nucleotide sequence ID" value="NZ_JAVDWQ010000013.1"/>
</dbReference>
<protein>
    <recommendedName>
        <fullName evidence="4">DUF3575 domain-containing protein</fullName>
    </recommendedName>
</protein>
<gene>
    <name evidence="2" type="ORF">J2W48_003460</name>
</gene>
<feature type="signal peptide" evidence="1">
    <location>
        <begin position="1"/>
        <end position="20"/>
    </location>
</feature>
<sequence>MKKILITIVLLFSISTQSQTYIKINGFTALAAIPNVGIETSIGEKTTFSFDVMASFWNSFDGKKPMKFYTFTPEVRYHFKEKYNGLYVGAHAGPDIYELQKWNYWESNKYEKGFGYRLGATVGYNLKINDKLLLDVFIGGGWHQGFYHGHYNDGTSGRYETAKNWNKSGEWLIYRGGVMISYKLN</sequence>
<evidence type="ECO:0000313" key="3">
    <source>
        <dbReference type="Proteomes" id="UP001269081"/>
    </source>
</evidence>
<proteinExistence type="predicted"/>
<comment type="caution">
    <text evidence="2">The sequence shown here is derived from an EMBL/GenBank/DDBJ whole genome shotgun (WGS) entry which is preliminary data.</text>
</comment>
<accession>A0ABU1YB88</accession>
<reference evidence="2 3" key="1">
    <citation type="submission" date="2023-07" db="EMBL/GenBank/DDBJ databases">
        <title>Sorghum-associated microbial communities from plants grown in Nebraska, USA.</title>
        <authorList>
            <person name="Schachtman D."/>
        </authorList>
    </citation>
    <scope>NUCLEOTIDE SEQUENCE [LARGE SCALE GENOMIC DNA]</scope>
    <source>
        <strain evidence="2 3">4129</strain>
    </source>
</reference>
<keyword evidence="1" id="KW-0732">Signal</keyword>
<dbReference type="EMBL" id="JAVDWQ010000013">
    <property type="protein sequence ID" value="MDR7211505.1"/>
    <property type="molecule type" value="Genomic_DNA"/>
</dbReference>
<organism evidence="2 3">
    <name type="scientific">Flavobacterium piscis</name>
    <dbReference type="NCBI Taxonomy" id="1114874"/>
    <lineage>
        <taxon>Bacteria</taxon>
        <taxon>Pseudomonadati</taxon>
        <taxon>Bacteroidota</taxon>
        <taxon>Flavobacteriia</taxon>
        <taxon>Flavobacteriales</taxon>
        <taxon>Flavobacteriaceae</taxon>
        <taxon>Flavobacterium</taxon>
    </lineage>
</organism>
<name>A0ABU1YB88_9FLAO</name>
<evidence type="ECO:0000313" key="2">
    <source>
        <dbReference type="EMBL" id="MDR7211505.1"/>
    </source>
</evidence>
<keyword evidence="3" id="KW-1185">Reference proteome</keyword>
<evidence type="ECO:0000256" key="1">
    <source>
        <dbReference type="SAM" id="SignalP"/>
    </source>
</evidence>
<dbReference type="Pfam" id="PF12099">
    <property type="entry name" value="DUF3575"/>
    <property type="match status" value="1"/>
</dbReference>
<feature type="chain" id="PRO_5046353374" description="DUF3575 domain-containing protein" evidence="1">
    <location>
        <begin position="21"/>
        <end position="185"/>
    </location>
</feature>